<comment type="caution">
    <text evidence="1">The sequence shown here is derived from an EMBL/GenBank/DDBJ whole genome shotgun (WGS) entry which is preliminary data.</text>
</comment>
<name>A0AAV9TKS5_9PEZI</name>
<dbReference type="EMBL" id="JASAOK010000018">
    <property type="protein sequence ID" value="KAK6222402.1"/>
    <property type="molecule type" value="Genomic_DNA"/>
</dbReference>
<accession>A0AAV9TKS5</accession>
<sequence length="261" mass="29284">MVKRATWLLFYIDRTSAMRWMTFPLLPDSIISYDLPRTAGDADRVETNSAGDRNMDQLASMVQYSRICEQINQQSLGSSPSLDAFSVLRLLDHLRSWYRSVPKALVDRLEDVTASNAQDRAESQMQLVFYLQYQEALLIIHDLVEKSPSTCSNLINEMDAQIGPDKVSRIVKHAPGILEHSSSLYVPTKVFCRVALDVLKSEADSNPHADNGTALVDLSLLWGYFAQNAKCQPTIEFFSKASELMSIVLQTVSSKRVETSS</sequence>
<evidence type="ECO:0008006" key="3">
    <source>
        <dbReference type="Google" id="ProtNLM"/>
    </source>
</evidence>
<keyword evidence="2" id="KW-1185">Reference proteome</keyword>
<protein>
    <recommendedName>
        <fullName evidence="3">Transcription factor domain-containing protein</fullName>
    </recommendedName>
</protein>
<reference evidence="1 2" key="1">
    <citation type="submission" date="2023-04" db="EMBL/GenBank/DDBJ databases">
        <title>Colletotrichum tabacum stain YC1 causing leaf anthracnose on Nicotiana tabacum(L.) cv.</title>
        <authorList>
            <person name="Ji Z."/>
            <person name="Wang M."/>
            <person name="Zhang J."/>
            <person name="Wang N."/>
            <person name="Zhou Z."/>
        </authorList>
    </citation>
    <scope>NUCLEOTIDE SEQUENCE [LARGE SCALE GENOMIC DNA]</scope>
    <source>
        <strain evidence="1 2">YC1</strain>
    </source>
</reference>
<proteinExistence type="predicted"/>
<dbReference type="CDD" id="cd12148">
    <property type="entry name" value="fungal_TF_MHR"/>
    <property type="match status" value="1"/>
</dbReference>
<organism evidence="1 2">
    <name type="scientific">Colletotrichum tabaci</name>
    <dbReference type="NCBI Taxonomy" id="1209068"/>
    <lineage>
        <taxon>Eukaryota</taxon>
        <taxon>Fungi</taxon>
        <taxon>Dikarya</taxon>
        <taxon>Ascomycota</taxon>
        <taxon>Pezizomycotina</taxon>
        <taxon>Sordariomycetes</taxon>
        <taxon>Hypocreomycetidae</taxon>
        <taxon>Glomerellales</taxon>
        <taxon>Glomerellaceae</taxon>
        <taxon>Colletotrichum</taxon>
        <taxon>Colletotrichum destructivum species complex</taxon>
    </lineage>
</organism>
<dbReference type="Proteomes" id="UP001327957">
    <property type="component" value="Unassembled WGS sequence"/>
</dbReference>
<evidence type="ECO:0000313" key="2">
    <source>
        <dbReference type="Proteomes" id="UP001327957"/>
    </source>
</evidence>
<evidence type="ECO:0000313" key="1">
    <source>
        <dbReference type="EMBL" id="KAK6222402.1"/>
    </source>
</evidence>
<gene>
    <name evidence="1" type="ORF">QIS74_04104</name>
</gene>
<dbReference type="AlphaFoldDB" id="A0AAV9TKS5"/>